<accession>A0A4P7SHW2</accession>
<dbReference type="Proteomes" id="UP000296469">
    <property type="component" value="Chromosome"/>
</dbReference>
<name>A0A4P7SHW2_9CELL</name>
<dbReference type="AlphaFoldDB" id="A0A4P7SHW2"/>
<dbReference type="RefSeq" id="WP_135974893.1">
    <property type="nucleotide sequence ID" value="NZ_CP039291.1"/>
</dbReference>
<protein>
    <submittedName>
        <fullName evidence="1">Uncharacterized protein</fullName>
    </submittedName>
</protein>
<sequence>MSTTDDLDAAVRQHMAAEHPGQLVIGWALVAATTDEDDEVNGYDNVTPVGQPAHHTVGLLRVGIDNVLNGRQEEGE</sequence>
<dbReference type="KEGG" id="celz:E5225_06865"/>
<dbReference type="EMBL" id="CP039291">
    <property type="protein sequence ID" value="QCB93311.1"/>
    <property type="molecule type" value="Genomic_DNA"/>
</dbReference>
<dbReference type="OrthoDB" id="9896059at2"/>
<evidence type="ECO:0000313" key="2">
    <source>
        <dbReference type="Proteomes" id="UP000296469"/>
    </source>
</evidence>
<keyword evidence="2" id="KW-1185">Reference proteome</keyword>
<gene>
    <name evidence="1" type="ORF">E5225_06865</name>
</gene>
<reference evidence="1 2" key="1">
    <citation type="submission" date="2019-04" db="EMBL/GenBank/DDBJ databases">
        <title>Isolation and identification of Cellulomonas shaoxiangyii sp. Nov. isolated from feces of the Tibetan antelopes (Pantholops hodgsonii) in the Qinghai-Tibet plateau of China.</title>
        <authorList>
            <person name="Tian Z."/>
        </authorList>
    </citation>
    <scope>NUCLEOTIDE SEQUENCE [LARGE SCALE GENOMIC DNA]</scope>
    <source>
        <strain evidence="1 2">Z28</strain>
    </source>
</reference>
<evidence type="ECO:0000313" key="1">
    <source>
        <dbReference type="EMBL" id="QCB93311.1"/>
    </source>
</evidence>
<organism evidence="1 2">
    <name type="scientific">Cellulomonas shaoxiangyii</name>
    <dbReference type="NCBI Taxonomy" id="2566013"/>
    <lineage>
        <taxon>Bacteria</taxon>
        <taxon>Bacillati</taxon>
        <taxon>Actinomycetota</taxon>
        <taxon>Actinomycetes</taxon>
        <taxon>Micrococcales</taxon>
        <taxon>Cellulomonadaceae</taxon>
        <taxon>Cellulomonas</taxon>
    </lineage>
</organism>
<proteinExistence type="predicted"/>